<feature type="region of interest" description="Disordered" evidence="1">
    <location>
        <begin position="211"/>
        <end position="235"/>
    </location>
</feature>
<feature type="region of interest" description="Disordered" evidence="1">
    <location>
        <begin position="1"/>
        <end position="25"/>
    </location>
</feature>
<evidence type="ECO:0000256" key="1">
    <source>
        <dbReference type="SAM" id="MobiDB-lite"/>
    </source>
</evidence>
<organism evidence="2 3">
    <name type="scientific">Morella rubra</name>
    <name type="common">Chinese bayberry</name>
    <dbReference type="NCBI Taxonomy" id="262757"/>
    <lineage>
        <taxon>Eukaryota</taxon>
        <taxon>Viridiplantae</taxon>
        <taxon>Streptophyta</taxon>
        <taxon>Embryophyta</taxon>
        <taxon>Tracheophyta</taxon>
        <taxon>Spermatophyta</taxon>
        <taxon>Magnoliopsida</taxon>
        <taxon>eudicotyledons</taxon>
        <taxon>Gunneridae</taxon>
        <taxon>Pentapetalae</taxon>
        <taxon>rosids</taxon>
        <taxon>fabids</taxon>
        <taxon>Fagales</taxon>
        <taxon>Myricaceae</taxon>
        <taxon>Morella</taxon>
    </lineage>
</organism>
<dbReference type="AlphaFoldDB" id="A0A6A1WU53"/>
<feature type="compositionally biased region" description="Polar residues" evidence="1">
    <location>
        <begin position="1"/>
        <end position="12"/>
    </location>
</feature>
<feature type="region of interest" description="Disordered" evidence="1">
    <location>
        <begin position="66"/>
        <end position="137"/>
    </location>
</feature>
<dbReference type="OrthoDB" id="1869436at2759"/>
<keyword evidence="3" id="KW-1185">Reference proteome</keyword>
<evidence type="ECO:0000313" key="3">
    <source>
        <dbReference type="Proteomes" id="UP000516437"/>
    </source>
</evidence>
<dbReference type="EMBL" id="RXIC02000019">
    <property type="protein sequence ID" value="KAB1226270.1"/>
    <property type="molecule type" value="Genomic_DNA"/>
</dbReference>
<dbReference type="PANTHER" id="PTHR33499">
    <property type="entry name" value="OS12G0282400 PROTEIN-RELATED"/>
    <property type="match status" value="1"/>
</dbReference>
<sequence>MSNIGPSSNSSARARKVTERNAEHWSRSRITQDLVFVSLLSERCHTPEQPWERYASSRLLCSLGFSKAMNPPPRTRKDSHSLSLGGGTRRDSHNLPLGSCSSKRRPSHEAKASSSCSGYKRRRMPSPAPSDREEDEADDGILLACRPSRHGANNDDSKEMPPVRSLNAGVRTEVVDLEMRDIPEVGGVPLVRQTGVEVPTTRQPSALEASIVGDSGMQETAPTGEPSMPVASTAGSSGLSLAPLAKGKGILVPPAGELDLESSEDLDSPPSRGSTYSIPIGVNRVYNGFFTIYLVACRLWVLWTSPSLHKMRNMSSSFNDTRALGRAKCLEKGDVRDADSSLYLLFSGRATSGIKQVRGKKHEIALKKARISGKLSVHIPEGRMGGDDKASSMLFSHIGLLVRLHIPLDAVKWSKVSNEVKSYVMNKVLDDFNVNYDRPENQKIVMSTMNIAYRTHRNKMHQYYSLFPTKEEALEHLYPNMKKEDWAPIWELFSTEEFQLKCLI</sequence>
<protein>
    <submittedName>
        <fullName evidence="2">Uncharacterized protein</fullName>
    </submittedName>
</protein>
<evidence type="ECO:0000313" key="2">
    <source>
        <dbReference type="EMBL" id="KAB1226270.1"/>
    </source>
</evidence>
<proteinExistence type="predicted"/>
<name>A0A6A1WU53_9ROSI</name>
<dbReference type="Proteomes" id="UP000516437">
    <property type="component" value="Chromosome 1"/>
</dbReference>
<accession>A0A6A1WU53</accession>
<gene>
    <name evidence="2" type="ORF">CJ030_MR1G003753</name>
</gene>
<reference evidence="2 3" key="1">
    <citation type="journal article" date="2019" name="Plant Biotechnol. J.">
        <title>The red bayberry genome and genetic basis of sex determination.</title>
        <authorList>
            <person name="Jia H.M."/>
            <person name="Jia H.J."/>
            <person name="Cai Q.L."/>
            <person name="Wang Y."/>
            <person name="Zhao H.B."/>
            <person name="Yang W.F."/>
            <person name="Wang G.Y."/>
            <person name="Li Y.H."/>
            <person name="Zhan D.L."/>
            <person name="Shen Y.T."/>
            <person name="Niu Q.F."/>
            <person name="Chang L."/>
            <person name="Qiu J."/>
            <person name="Zhao L."/>
            <person name="Xie H.B."/>
            <person name="Fu W.Y."/>
            <person name="Jin J."/>
            <person name="Li X.W."/>
            <person name="Jiao Y."/>
            <person name="Zhou C.C."/>
            <person name="Tu T."/>
            <person name="Chai C.Y."/>
            <person name="Gao J.L."/>
            <person name="Fan L.J."/>
            <person name="van de Weg E."/>
            <person name="Wang J.Y."/>
            <person name="Gao Z.S."/>
        </authorList>
    </citation>
    <scope>NUCLEOTIDE SEQUENCE [LARGE SCALE GENOMIC DNA]</scope>
    <source>
        <tissue evidence="2">Leaves</tissue>
    </source>
</reference>
<dbReference type="PANTHER" id="PTHR33499:SF11">
    <property type="entry name" value="NO APICAL MERISTEM-ASSOCIATED C-TERMINAL DOMAIN-CONTAINING PROTEIN"/>
    <property type="match status" value="1"/>
</dbReference>
<feature type="compositionally biased region" description="Basic and acidic residues" evidence="1">
    <location>
        <begin position="16"/>
        <end position="25"/>
    </location>
</feature>
<comment type="caution">
    <text evidence="2">The sequence shown here is derived from an EMBL/GenBank/DDBJ whole genome shotgun (WGS) entry which is preliminary data.</text>
</comment>